<dbReference type="SUPFAM" id="SSF82784">
    <property type="entry name" value="OsmC-like"/>
    <property type="match status" value="1"/>
</dbReference>
<comment type="caution">
    <text evidence="1">The sequence shown here is derived from an EMBL/GenBank/DDBJ whole genome shotgun (WGS) entry which is preliminary data.</text>
</comment>
<dbReference type="Gene3D" id="3.30.300.20">
    <property type="match status" value="1"/>
</dbReference>
<dbReference type="Proteomes" id="UP000054821">
    <property type="component" value="Unassembled WGS sequence"/>
</dbReference>
<dbReference type="InterPro" id="IPR036102">
    <property type="entry name" value="OsmC/Ohrsf"/>
</dbReference>
<dbReference type="InterPro" id="IPR015946">
    <property type="entry name" value="KH_dom-like_a/b"/>
</dbReference>
<dbReference type="PANTHER" id="PTHR42830">
    <property type="entry name" value="OSMOTICALLY INDUCIBLE FAMILY PROTEIN"/>
    <property type="match status" value="1"/>
</dbReference>
<dbReference type="Pfam" id="PF02566">
    <property type="entry name" value="OsmC"/>
    <property type="match status" value="1"/>
</dbReference>
<dbReference type="InterPro" id="IPR052707">
    <property type="entry name" value="OsmC_Ohr_Peroxiredoxin"/>
</dbReference>
<dbReference type="RefSeq" id="XP_018664203.1">
    <property type="nucleotide sequence ID" value="XM_018802696.1"/>
</dbReference>
<keyword evidence="2" id="KW-1185">Reference proteome</keyword>
<dbReference type="GO" id="GO:0006979">
    <property type="term" value="P:response to oxidative stress"/>
    <property type="evidence" value="ECO:0007669"/>
    <property type="project" value="InterPro"/>
</dbReference>
<organism evidence="1 2">
    <name type="scientific">Trichoderma gamsii</name>
    <dbReference type="NCBI Taxonomy" id="398673"/>
    <lineage>
        <taxon>Eukaryota</taxon>
        <taxon>Fungi</taxon>
        <taxon>Dikarya</taxon>
        <taxon>Ascomycota</taxon>
        <taxon>Pezizomycotina</taxon>
        <taxon>Sordariomycetes</taxon>
        <taxon>Hypocreomycetidae</taxon>
        <taxon>Hypocreales</taxon>
        <taxon>Hypocreaceae</taxon>
        <taxon>Trichoderma</taxon>
    </lineage>
</organism>
<dbReference type="InterPro" id="IPR019904">
    <property type="entry name" value="Peroxiredoxin_OsmC"/>
</dbReference>
<dbReference type="AlphaFoldDB" id="A0A2P4ZKZ3"/>
<evidence type="ECO:0000313" key="1">
    <source>
        <dbReference type="EMBL" id="PON24971.1"/>
    </source>
</evidence>
<dbReference type="GeneID" id="29982779"/>
<evidence type="ECO:0000313" key="2">
    <source>
        <dbReference type="Proteomes" id="UP000054821"/>
    </source>
</evidence>
<reference evidence="1 2" key="1">
    <citation type="journal article" date="2016" name="Genome Announc.">
        <title>Draft Whole-Genome Sequence of Trichoderma gamsii T6085, a Promising Biocontrol Agent of Fusarium Head Blight on Wheat.</title>
        <authorList>
            <person name="Baroncelli R."/>
            <person name="Zapparata A."/>
            <person name="Piaggeschi G."/>
            <person name="Sarrocco S."/>
            <person name="Vannacci G."/>
        </authorList>
    </citation>
    <scope>NUCLEOTIDE SEQUENCE [LARGE SCALE GENOMIC DNA]</scope>
    <source>
        <strain evidence="1 2">T6085</strain>
    </source>
</reference>
<name>A0A2P4ZKZ3_9HYPO</name>
<dbReference type="InterPro" id="IPR003718">
    <property type="entry name" value="OsmC/Ohr_fam"/>
</dbReference>
<dbReference type="NCBIfam" id="TIGR03562">
    <property type="entry name" value="osmo_induc_OsmC"/>
    <property type="match status" value="1"/>
</dbReference>
<dbReference type="GO" id="GO:0004601">
    <property type="term" value="F:peroxidase activity"/>
    <property type="evidence" value="ECO:0007669"/>
    <property type="project" value="InterPro"/>
</dbReference>
<dbReference type="PANTHER" id="PTHR42830:SF1">
    <property type="entry name" value="OSMOTICALLY INDUCIBLE FAMILY PROTEIN"/>
    <property type="match status" value="1"/>
</dbReference>
<sequence>MKATGLSTWMGSWREGTGTISTTTATFKEVAFSFSSRFQGTPGGSPEELLAVALAGCFNQALANNFGMIGLEADTIETSVAIELGFGLDKFPNIFNIIIVCEARIVGISKEDFEGCAERARTRCTIARLLKIDPHLTATLVV</sequence>
<protein>
    <recommendedName>
        <fullName evidence="3">OsmC family peroxiredoxin</fullName>
    </recommendedName>
</protein>
<evidence type="ECO:0008006" key="3">
    <source>
        <dbReference type="Google" id="ProtNLM"/>
    </source>
</evidence>
<proteinExistence type="predicted"/>
<gene>
    <name evidence="1" type="ORF">TGAM01_v206052</name>
</gene>
<accession>A0A2P4ZKZ3</accession>
<dbReference type="STRING" id="398673.A0A2P4ZKZ3"/>
<dbReference type="EMBL" id="JPDN02000020">
    <property type="protein sequence ID" value="PON24971.1"/>
    <property type="molecule type" value="Genomic_DNA"/>
</dbReference>